<name>M0B914_9EURY</name>
<reference evidence="2 3" key="1">
    <citation type="journal article" date="2014" name="PLoS Genet.">
        <title>Phylogenetically driven sequencing of extremely halophilic archaea reveals strategies for static and dynamic osmo-response.</title>
        <authorList>
            <person name="Becker E.A."/>
            <person name="Seitzer P.M."/>
            <person name="Tritt A."/>
            <person name="Larsen D."/>
            <person name="Krusor M."/>
            <person name="Yao A.I."/>
            <person name="Wu D."/>
            <person name="Madern D."/>
            <person name="Eisen J.A."/>
            <person name="Darling A.E."/>
            <person name="Facciotti M.T."/>
        </authorList>
    </citation>
    <scope>NUCLEOTIDE SEQUENCE [LARGE SCALE GENOMIC DNA]</scope>
    <source>
        <strain evidence="2 3">DSM 13077</strain>
    </source>
</reference>
<feature type="region of interest" description="Disordered" evidence="1">
    <location>
        <begin position="1"/>
        <end position="29"/>
    </location>
</feature>
<gene>
    <name evidence="2" type="ORF">C480_07167</name>
</gene>
<evidence type="ECO:0000313" key="2">
    <source>
        <dbReference type="EMBL" id="ELZ06793.1"/>
    </source>
</evidence>
<dbReference type="RefSeq" id="WP_006664935.1">
    <property type="nucleotide sequence ID" value="NZ_AOIP01000016.1"/>
</dbReference>
<dbReference type="EMBL" id="AOIP01000016">
    <property type="protein sequence ID" value="ELZ06793.1"/>
    <property type="molecule type" value="Genomic_DNA"/>
</dbReference>
<evidence type="ECO:0000313" key="3">
    <source>
        <dbReference type="Proteomes" id="UP000011591"/>
    </source>
</evidence>
<dbReference type="PATRIC" id="fig|1227491.4.peg.1478"/>
<proteinExistence type="predicted"/>
<feature type="compositionally biased region" description="Basic and acidic residues" evidence="1">
    <location>
        <begin position="12"/>
        <end position="23"/>
    </location>
</feature>
<keyword evidence="3" id="KW-1185">Reference proteome</keyword>
<dbReference type="OrthoDB" id="206385at2157"/>
<comment type="caution">
    <text evidence="2">The sequence shown here is derived from an EMBL/GenBank/DDBJ whole genome shotgun (WGS) entry which is preliminary data.</text>
</comment>
<dbReference type="Proteomes" id="UP000011591">
    <property type="component" value="Unassembled WGS sequence"/>
</dbReference>
<sequence length="95" mass="10658">MSTMSSPDPADDLERIRQAREGDDSSDGLDVEVFICPVQGCSRTIIGDSANLRHHVRQESDDDHAGFELTEDLELVKRWEQMEWGPGALESEVIE</sequence>
<evidence type="ECO:0000256" key="1">
    <source>
        <dbReference type="SAM" id="MobiDB-lite"/>
    </source>
</evidence>
<organism evidence="2 3">
    <name type="scientific">Natrialba aegyptia DSM 13077</name>
    <dbReference type="NCBI Taxonomy" id="1227491"/>
    <lineage>
        <taxon>Archaea</taxon>
        <taxon>Methanobacteriati</taxon>
        <taxon>Methanobacteriota</taxon>
        <taxon>Stenosarchaea group</taxon>
        <taxon>Halobacteria</taxon>
        <taxon>Halobacteriales</taxon>
        <taxon>Natrialbaceae</taxon>
        <taxon>Natrialba</taxon>
    </lineage>
</organism>
<accession>M0B914</accession>
<evidence type="ECO:0008006" key="4">
    <source>
        <dbReference type="Google" id="ProtNLM"/>
    </source>
</evidence>
<dbReference type="AlphaFoldDB" id="M0B914"/>
<protein>
    <recommendedName>
        <fullName evidence="4">C2H2-type domain-containing protein</fullName>
    </recommendedName>
</protein>